<feature type="compositionally biased region" description="Acidic residues" evidence="1">
    <location>
        <begin position="209"/>
        <end position="227"/>
    </location>
</feature>
<organism evidence="2 3">
    <name type="scientific">Pichia inconspicua</name>
    <dbReference type="NCBI Taxonomy" id="52247"/>
    <lineage>
        <taxon>Eukaryota</taxon>
        <taxon>Fungi</taxon>
        <taxon>Dikarya</taxon>
        <taxon>Ascomycota</taxon>
        <taxon>Saccharomycotina</taxon>
        <taxon>Pichiomycetes</taxon>
        <taxon>Pichiales</taxon>
        <taxon>Pichiaceae</taxon>
        <taxon>Pichia</taxon>
    </lineage>
</organism>
<dbReference type="AlphaFoldDB" id="A0A4T0X1G0"/>
<feature type="region of interest" description="Disordered" evidence="1">
    <location>
        <begin position="321"/>
        <end position="340"/>
    </location>
</feature>
<sequence>MKGDKGKLGSDKDLIKLTEPYIAKFDQKLEDILLEFEDYDYTYQALLTQAEFEEEFMPIIGKLFRRSNKYDIIYEIFDTLISRSMRDLHKLLCLIDLMINISRHDPTVFKKLPNAIMSKIAEHPVFPKIEQYVYNMGRMNYRFKRFNLVRDESVQHDQSSASSSDSEDESNSRYKHAHVSLAELTCKIMSQTAAKQKNVKANTTVTIKEEDDDSLLDEQPEDDEEESYYSNRRLQKVKAKSELEGLMESDSEYESEHQSDEDNQEQLEYHSDVDPTMSTVTSILEHNMDYKLMDDSTPNLNKRQIDFHHFNELDGLKQISKRKKTELSHKTKSTKVKKPKRKSPVRRKTYYVLENDLDFVFDQVFTRAPICNSRLLKAEIKGFVYKPAQFELFSTLTEEECGMSSDIARRADEMLNTFVLQQAKRAGGCEIDRTQYVHPFEYDYIIENFEKLKEQGVKLPPIIMYDRYGSMYDIEDNINKDFNIRSIKNTKVKGLIKLVPFKSEDEYFDVFKKIVPRDQVASRILFLEKLVTDGKSLFVFDLMDNIVKAMEEIPRLMEDSEAEEEAMKQQEIQIEKDIIEAQANIEESLRVEQGLSAPPTDVEIDSVETPTISELISDKDPTSDVGRQTLIEKMSRNISEFVSGTQKVANNEYFSGDGLNGNENNNENDQVLQEKPGESETLTDISNTESSPRNNSQNNFESNVDEIEKKHIEEVVTNNHSEEVKTKEDPVGKSLTEQKLYKGEDQFTKTTETQEILVERNFITGKSLEEEDGIESSLTMPTLAKDILKQSDPLNDKQPNNVDSPDEQISGTSPNKDLLTHDDKNVEEAVLQNITSNPNEKEETETDNTDVNKVSEDVDTKDKNELAGSSDKQSLLKMMKVQRPKTKLRIDAIKSDLRETKFVSAKGISVPTKSIKKVLSTQERFNLLALLLFPGLKFKGTQEALPTQYIKTIGYAFDGFRPYLLSLILDDQLEFLKLPKYFKVDSTMFELQVQYLKEHPGSKRAFIKS</sequence>
<feature type="region of interest" description="Disordered" evidence="1">
    <location>
        <begin position="154"/>
        <end position="175"/>
    </location>
</feature>
<evidence type="ECO:0000313" key="3">
    <source>
        <dbReference type="Proteomes" id="UP000307173"/>
    </source>
</evidence>
<feature type="region of interest" description="Disordered" evidence="1">
    <location>
        <begin position="833"/>
        <end position="870"/>
    </location>
</feature>
<feature type="compositionally biased region" description="Basic and acidic residues" evidence="1">
    <location>
        <begin position="853"/>
        <end position="865"/>
    </location>
</feature>
<evidence type="ECO:0000313" key="2">
    <source>
        <dbReference type="EMBL" id="TID28719.1"/>
    </source>
</evidence>
<protein>
    <submittedName>
        <fullName evidence="2">Uncharacterized protein</fullName>
    </submittedName>
</protein>
<feature type="compositionally biased region" description="Polar residues" evidence="1">
    <location>
        <begin position="193"/>
        <end position="206"/>
    </location>
</feature>
<dbReference type="EMBL" id="SELW01000371">
    <property type="protein sequence ID" value="TID28719.1"/>
    <property type="molecule type" value="Genomic_DNA"/>
</dbReference>
<feature type="region of interest" description="Disordered" evidence="1">
    <location>
        <begin position="652"/>
        <end position="700"/>
    </location>
</feature>
<dbReference type="Proteomes" id="UP000307173">
    <property type="component" value="Unassembled WGS sequence"/>
</dbReference>
<feature type="compositionally biased region" description="Polar residues" evidence="1">
    <location>
        <begin position="680"/>
        <end position="700"/>
    </location>
</feature>
<proteinExistence type="predicted"/>
<gene>
    <name evidence="2" type="ORF">CANINC_002346</name>
</gene>
<feature type="region of interest" description="Disordered" evidence="1">
    <location>
        <begin position="193"/>
        <end position="269"/>
    </location>
</feature>
<feature type="compositionally biased region" description="Low complexity" evidence="1">
    <location>
        <begin position="656"/>
        <end position="669"/>
    </location>
</feature>
<comment type="caution">
    <text evidence="2">The sequence shown here is derived from an EMBL/GenBank/DDBJ whole genome shotgun (WGS) entry which is preliminary data.</text>
</comment>
<dbReference type="OrthoDB" id="3996094at2759"/>
<accession>A0A4T0X1G0</accession>
<keyword evidence="3" id="KW-1185">Reference proteome</keyword>
<name>A0A4T0X1G0_9ASCO</name>
<reference evidence="2 3" key="1">
    <citation type="journal article" date="2019" name="Front. Genet.">
        <title>Whole-Genome Sequencing of the Opportunistic Yeast Pathogen Candida inconspicua Uncovers Its Hybrid Origin.</title>
        <authorList>
            <person name="Mixao V."/>
            <person name="Hansen A.P."/>
            <person name="Saus E."/>
            <person name="Boekhout T."/>
            <person name="Lass-Florl C."/>
            <person name="Gabaldon T."/>
        </authorList>
    </citation>
    <scope>NUCLEOTIDE SEQUENCE [LARGE SCALE GENOMIC DNA]</scope>
    <source>
        <strain evidence="2 3">CBS 180</strain>
    </source>
</reference>
<feature type="region of interest" description="Disordered" evidence="1">
    <location>
        <begin position="791"/>
        <end position="820"/>
    </location>
</feature>
<feature type="compositionally biased region" description="Polar residues" evidence="1">
    <location>
        <begin position="797"/>
        <end position="815"/>
    </location>
</feature>
<evidence type="ECO:0000256" key="1">
    <source>
        <dbReference type="SAM" id="MobiDB-lite"/>
    </source>
</evidence>